<evidence type="ECO:0000313" key="3">
    <source>
        <dbReference type="Proteomes" id="UP000002051"/>
    </source>
</evidence>
<dbReference type="HOGENOM" id="CLU_3017357_0_0_1"/>
<dbReference type="AlphaFoldDB" id="A0A072TIF3"/>
<name>A0A072TIF3_MEDTR</name>
<accession>A0A072TIF3</accession>
<proteinExistence type="predicted"/>
<dbReference type="EnsemblPlants" id="KEH16693">
    <property type="protein sequence ID" value="KEH16693"/>
    <property type="gene ID" value="MTR_0115s0050"/>
</dbReference>
<dbReference type="EMBL" id="KL402840">
    <property type="protein sequence ID" value="KEH16693.1"/>
    <property type="molecule type" value="Genomic_DNA"/>
</dbReference>
<reference evidence="1 3" key="1">
    <citation type="journal article" date="2011" name="Nature">
        <title>The Medicago genome provides insight into the evolution of rhizobial symbioses.</title>
        <authorList>
            <person name="Young N.D."/>
            <person name="Debelle F."/>
            <person name="Oldroyd G.E."/>
            <person name="Geurts R."/>
            <person name="Cannon S.B."/>
            <person name="Udvardi M.K."/>
            <person name="Benedito V.A."/>
            <person name="Mayer K.F."/>
            <person name="Gouzy J."/>
            <person name="Schoof H."/>
            <person name="Van de Peer Y."/>
            <person name="Proost S."/>
            <person name="Cook D.R."/>
            <person name="Meyers B.C."/>
            <person name="Spannagl M."/>
            <person name="Cheung F."/>
            <person name="De Mita S."/>
            <person name="Krishnakumar V."/>
            <person name="Gundlach H."/>
            <person name="Zhou S."/>
            <person name="Mudge J."/>
            <person name="Bharti A.K."/>
            <person name="Murray J.D."/>
            <person name="Naoumkina M.A."/>
            <person name="Rosen B."/>
            <person name="Silverstein K.A."/>
            <person name="Tang H."/>
            <person name="Rombauts S."/>
            <person name="Zhao P.X."/>
            <person name="Zhou P."/>
            <person name="Barbe V."/>
            <person name="Bardou P."/>
            <person name="Bechner M."/>
            <person name="Bellec A."/>
            <person name="Berger A."/>
            <person name="Berges H."/>
            <person name="Bidwell S."/>
            <person name="Bisseling T."/>
            <person name="Choisne N."/>
            <person name="Couloux A."/>
            <person name="Denny R."/>
            <person name="Deshpande S."/>
            <person name="Dai X."/>
            <person name="Doyle J.J."/>
            <person name="Dudez A.M."/>
            <person name="Farmer A.D."/>
            <person name="Fouteau S."/>
            <person name="Franken C."/>
            <person name="Gibelin C."/>
            <person name="Gish J."/>
            <person name="Goldstein S."/>
            <person name="Gonzalez A.J."/>
            <person name="Green P.J."/>
            <person name="Hallab A."/>
            <person name="Hartog M."/>
            <person name="Hua A."/>
            <person name="Humphray S.J."/>
            <person name="Jeong D.H."/>
            <person name="Jing Y."/>
            <person name="Jocker A."/>
            <person name="Kenton S.M."/>
            <person name="Kim D.J."/>
            <person name="Klee K."/>
            <person name="Lai H."/>
            <person name="Lang C."/>
            <person name="Lin S."/>
            <person name="Macmil S.L."/>
            <person name="Magdelenat G."/>
            <person name="Matthews L."/>
            <person name="McCorrison J."/>
            <person name="Monaghan E.L."/>
            <person name="Mun J.H."/>
            <person name="Najar F.Z."/>
            <person name="Nicholson C."/>
            <person name="Noirot C."/>
            <person name="O'Bleness M."/>
            <person name="Paule C.R."/>
            <person name="Poulain J."/>
            <person name="Prion F."/>
            <person name="Qin B."/>
            <person name="Qu C."/>
            <person name="Retzel E.F."/>
            <person name="Riddle C."/>
            <person name="Sallet E."/>
            <person name="Samain S."/>
            <person name="Samson N."/>
            <person name="Sanders I."/>
            <person name="Saurat O."/>
            <person name="Scarpelli C."/>
            <person name="Schiex T."/>
            <person name="Segurens B."/>
            <person name="Severin A.J."/>
            <person name="Sherrier D.J."/>
            <person name="Shi R."/>
            <person name="Sims S."/>
            <person name="Singer S.R."/>
            <person name="Sinharoy S."/>
            <person name="Sterck L."/>
            <person name="Viollet A."/>
            <person name="Wang B.B."/>
            <person name="Wang K."/>
            <person name="Wang M."/>
            <person name="Wang X."/>
            <person name="Warfsmann J."/>
            <person name="Weissenbach J."/>
            <person name="White D.D."/>
            <person name="White J.D."/>
            <person name="Wiley G.B."/>
            <person name="Wincker P."/>
            <person name="Xing Y."/>
            <person name="Yang L."/>
            <person name="Yao Z."/>
            <person name="Ying F."/>
            <person name="Zhai J."/>
            <person name="Zhou L."/>
            <person name="Zuber A."/>
            <person name="Denarie J."/>
            <person name="Dixon R.A."/>
            <person name="May G.D."/>
            <person name="Schwartz D.C."/>
            <person name="Rogers J."/>
            <person name="Quetier F."/>
            <person name="Town C.D."/>
            <person name="Roe B.A."/>
        </authorList>
    </citation>
    <scope>NUCLEOTIDE SEQUENCE [LARGE SCALE GENOMIC DNA]</scope>
    <source>
        <strain evidence="1">A17</strain>
        <strain evidence="2 3">cv. Jemalong A17</strain>
    </source>
</reference>
<protein>
    <submittedName>
        <fullName evidence="1 2">Uncharacterized protein</fullName>
    </submittedName>
</protein>
<keyword evidence="3" id="KW-1185">Reference proteome</keyword>
<gene>
    <name evidence="1" type="ORF">MTR_0115s0050</name>
</gene>
<sequence>MKFRETRSMLSMYSSVLASTTLKNHSIPAPVTTETLTDVKLLQISSVPKKGRVKFD</sequence>
<organism evidence="1 3">
    <name type="scientific">Medicago truncatula</name>
    <name type="common">Barrel medic</name>
    <name type="synonym">Medicago tribuloides</name>
    <dbReference type="NCBI Taxonomy" id="3880"/>
    <lineage>
        <taxon>Eukaryota</taxon>
        <taxon>Viridiplantae</taxon>
        <taxon>Streptophyta</taxon>
        <taxon>Embryophyta</taxon>
        <taxon>Tracheophyta</taxon>
        <taxon>Spermatophyta</taxon>
        <taxon>Magnoliopsida</taxon>
        <taxon>eudicotyledons</taxon>
        <taxon>Gunneridae</taxon>
        <taxon>Pentapetalae</taxon>
        <taxon>rosids</taxon>
        <taxon>fabids</taxon>
        <taxon>Fabales</taxon>
        <taxon>Fabaceae</taxon>
        <taxon>Papilionoideae</taxon>
        <taxon>50 kb inversion clade</taxon>
        <taxon>NPAAA clade</taxon>
        <taxon>Hologalegina</taxon>
        <taxon>IRL clade</taxon>
        <taxon>Trifolieae</taxon>
        <taxon>Medicago</taxon>
    </lineage>
</organism>
<evidence type="ECO:0000313" key="2">
    <source>
        <dbReference type="EnsemblPlants" id="KEH16693"/>
    </source>
</evidence>
<reference evidence="2" key="3">
    <citation type="submission" date="2015-06" db="UniProtKB">
        <authorList>
            <consortium name="EnsemblPlants"/>
        </authorList>
    </citation>
    <scope>IDENTIFICATION</scope>
    <source>
        <strain evidence="2">cv. Jemalong A17</strain>
    </source>
</reference>
<reference evidence="1 3" key="2">
    <citation type="journal article" date="2014" name="BMC Genomics">
        <title>An improved genome release (version Mt4.0) for the model legume Medicago truncatula.</title>
        <authorList>
            <person name="Tang H."/>
            <person name="Krishnakumar V."/>
            <person name="Bidwell S."/>
            <person name="Rosen B."/>
            <person name="Chan A."/>
            <person name="Zhou S."/>
            <person name="Gentzbittel L."/>
            <person name="Childs K.L."/>
            <person name="Yandell M."/>
            <person name="Gundlach H."/>
            <person name="Mayer K.F."/>
            <person name="Schwartz D.C."/>
            <person name="Town C.D."/>
        </authorList>
    </citation>
    <scope>GENOME REANNOTATION</scope>
    <source>
        <strain evidence="1">A17</strain>
        <strain evidence="2 3">cv. Jemalong A17</strain>
    </source>
</reference>
<dbReference type="Proteomes" id="UP000002051">
    <property type="component" value="Unassembled WGS sequence"/>
</dbReference>
<evidence type="ECO:0000313" key="1">
    <source>
        <dbReference type="EMBL" id="KEH16693.1"/>
    </source>
</evidence>